<dbReference type="KEGG" id="nva:G3M78_01815"/>
<dbReference type="SUPFAM" id="SSF58104">
    <property type="entry name" value="Methyl-accepting chemotaxis protein (MCP) signaling domain"/>
    <property type="match status" value="1"/>
</dbReference>
<evidence type="ECO:0000256" key="5">
    <source>
        <dbReference type="ARBA" id="ARBA00022692"/>
    </source>
</evidence>
<protein>
    <submittedName>
        <fullName evidence="15">HAMP domain-containing protein</fullName>
    </submittedName>
</protein>
<feature type="domain" description="Methyl-accepting transducer" evidence="12">
    <location>
        <begin position="528"/>
        <end position="757"/>
    </location>
</feature>
<evidence type="ECO:0000256" key="8">
    <source>
        <dbReference type="ARBA" id="ARBA00023224"/>
    </source>
</evidence>
<dbReference type="InterPro" id="IPR004090">
    <property type="entry name" value="Chemotax_Me-accpt_rcpt"/>
</dbReference>
<dbReference type="AlphaFoldDB" id="A0A7T0G2G2"/>
<dbReference type="Gene3D" id="1.10.287.950">
    <property type="entry name" value="Methyl-accepting chemotaxis protein"/>
    <property type="match status" value="1"/>
</dbReference>
<evidence type="ECO:0000256" key="4">
    <source>
        <dbReference type="ARBA" id="ARBA00022519"/>
    </source>
</evidence>
<evidence type="ECO:0000256" key="10">
    <source>
        <dbReference type="PROSITE-ProRule" id="PRU00284"/>
    </source>
</evidence>
<keyword evidence="8 10" id="KW-0807">Transducer</keyword>
<dbReference type="CDD" id="cd11386">
    <property type="entry name" value="MCP_signal"/>
    <property type="match status" value="1"/>
</dbReference>
<keyword evidence="7" id="KW-0472">Membrane</keyword>
<evidence type="ECO:0000313" key="15">
    <source>
        <dbReference type="EMBL" id="QPJ64201.1"/>
    </source>
</evidence>
<keyword evidence="5" id="KW-0812">Transmembrane</keyword>
<evidence type="ECO:0000313" key="16">
    <source>
        <dbReference type="Proteomes" id="UP000594464"/>
    </source>
</evidence>
<comment type="similarity">
    <text evidence="9">Belongs to the methyl-accepting chemotaxis (MCP) protein family.</text>
</comment>
<evidence type="ECO:0000256" key="6">
    <source>
        <dbReference type="ARBA" id="ARBA00022989"/>
    </source>
</evidence>
<accession>A0A7T0G2G2</accession>
<dbReference type="InterPro" id="IPR004089">
    <property type="entry name" value="MCPsignal_dom"/>
</dbReference>
<dbReference type="InterPro" id="IPR033479">
    <property type="entry name" value="dCache_1"/>
</dbReference>
<evidence type="ECO:0000259" key="14">
    <source>
        <dbReference type="PROSITE" id="PS50885"/>
    </source>
</evidence>
<evidence type="ECO:0000256" key="7">
    <source>
        <dbReference type="ARBA" id="ARBA00023136"/>
    </source>
</evidence>
<feature type="domain" description="HAMP" evidence="14">
    <location>
        <begin position="471"/>
        <end position="523"/>
    </location>
</feature>
<keyword evidence="3" id="KW-0145">Chemotaxis</keyword>
<sequence>MNIGKKLLILFLIVGIVPLSAVSLISLNQSTSALSTQAINQLSSLREVKKLQIEKYFENKLKLMEDIPKNLRFANGMKDFGEAFHSGGLESSAYKDFLSKHHEGLDTFNRVFSFYDVFLIAPNGDVVYTVARESDLGTNLISGPLSNSGLARVFKKSKSGTVFEDFSWYDPSNEAASFIATPLMDAKGNYIGSAAFQVSLGDINAIMQERSGLGKTGETYLVGSDKLMRSDSFLDPVGHSVKASFADPANGKVDTDASRESLSGITGAKVLIDYTGGTVFSAYTPVKIADQKWALIAEIDEAEALGPARDLRNTILIIGFIGVIIIVALGLMSARTISAPLVEVAGKLSTMSHGKLKQDLVVVKSNDEIGELGKVFNEMLKSLQVFLKSSSEILAGNVSKEQFGLQGDFEESLQGMLKQAKEKIENDEKIREQEALQRTQKAEQDERERTLAVEQAEAERQQAEKERKEAEELQAKVNSILEVVSSASVGDLTRSVTVSGADAIGQLGEGLSKFFNELRNDLGRIGQTAESVSAAAEELTATSATMSANAEETSAQAGVVAAASEEVGSNVQTVATGSEEMSASIKEISSNATQAAKVSSQAVEITRKTSGTINVLGDNSKEIGEVIKVITSIAEQTNLLALNATIEAARAGEAGKGFAVVANEVKELATQTAKATEEISQKIQMIQESTGDVVEAIGEITEIINKTNDISNTIASAVEEQSATTNEMTRNVSEASKGVSEIAENIAGVSTAAQETTHGSSQTREAAVELSKLANDLQSLVSKFKV</sequence>
<dbReference type="Gene3D" id="3.30.450.20">
    <property type="entry name" value="PAS domain"/>
    <property type="match status" value="1"/>
</dbReference>
<keyword evidence="6" id="KW-1133">Transmembrane helix</keyword>
<dbReference type="PROSITE" id="PS50885">
    <property type="entry name" value="HAMP"/>
    <property type="match status" value="2"/>
</dbReference>
<dbReference type="Pfam" id="PF00015">
    <property type="entry name" value="MCPsignal"/>
    <property type="match status" value="1"/>
</dbReference>
<dbReference type="GO" id="GO:0004888">
    <property type="term" value="F:transmembrane signaling receptor activity"/>
    <property type="evidence" value="ECO:0007669"/>
    <property type="project" value="InterPro"/>
</dbReference>
<dbReference type="SUPFAM" id="SSF158472">
    <property type="entry name" value="HAMP domain-like"/>
    <property type="match status" value="1"/>
</dbReference>
<name>A0A7T0G2G2_9BACT</name>
<dbReference type="Gene3D" id="6.10.340.10">
    <property type="match status" value="1"/>
</dbReference>
<organism evidence="15 16">
    <name type="scientific">Candidatus Nitrohelix vancouverensis</name>
    <dbReference type="NCBI Taxonomy" id="2705534"/>
    <lineage>
        <taxon>Bacteria</taxon>
        <taxon>Pseudomonadati</taxon>
        <taxon>Nitrospinota/Tectimicrobiota group</taxon>
        <taxon>Nitrospinota</taxon>
        <taxon>Nitrospinia</taxon>
        <taxon>Nitrospinales</taxon>
        <taxon>Nitrospinaceae</taxon>
        <taxon>Candidatus Nitrohelix</taxon>
    </lineage>
</organism>
<feature type="domain" description="HAMP" evidence="14">
    <location>
        <begin position="335"/>
        <end position="388"/>
    </location>
</feature>
<evidence type="ECO:0000259" key="12">
    <source>
        <dbReference type="PROSITE" id="PS50111"/>
    </source>
</evidence>
<dbReference type="InterPro" id="IPR000727">
    <property type="entry name" value="T_SNARE_dom"/>
</dbReference>
<dbReference type="GO" id="GO:0006935">
    <property type="term" value="P:chemotaxis"/>
    <property type="evidence" value="ECO:0007669"/>
    <property type="project" value="UniProtKB-KW"/>
</dbReference>
<dbReference type="CDD" id="cd06225">
    <property type="entry name" value="HAMP"/>
    <property type="match status" value="1"/>
</dbReference>
<comment type="subcellular location">
    <subcellularLocation>
        <location evidence="1">Cell inner membrane</location>
        <topology evidence="1">Multi-pass membrane protein</topology>
    </subcellularLocation>
</comment>
<dbReference type="SMART" id="SM00283">
    <property type="entry name" value="MA"/>
    <property type="match status" value="1"/>
</dbReference>
<evidence type="ECO:0000256" key="2">
    <source>
        <dbReference type="ARBA" id="ARBA00022475"/>
    </source>
</evidence>
<dbReference type="PROSITE" id="PS50111">
    <property type="entry name" value="CHEMOTAXIS_TRANSDUC_2"/>
    <property type="match status" value="1"/>
</dbReference>
<gene>
    <name evidence="15" type="ORF">G3M78_01815</name>
</gene>
<dbReference type="PRINTS" id="PR00260">
    <property type="entry name" value="CHEMTRNSDUCR"/>
</dbReference>
<dbReference type="GO" id="GO:0005886">
    <property type="term" value="C:plasma membrane"/>
    <property type="evidence" value="ECO:0007669"/>
    <property type="project" value="UniProtKB-SubCell"/>
</dbReference>
<dbReference type="InterPro" id="IPR003660">
    <property type="entry name" value="HAMP_dom"/>
</dbReference>
<proteinExistence type="inferred from homology"/>
<dbReference type="Pfam" id="PF00672">
    <property type="entry name" value="HAMP"/>
    <property type="match status" value="1"/>
</dbReference>
<dbReference type="EMBL" id="CP048620">
    <property type="protein sequence ID" value="QPJ64201.1"/>
    <property type="molecule type" value="Genomic_DNA"/>
</dbReference>
<evidence type="ECO:0000256" key="9">
    <source>
        <dbReference type="ARBA" id="ARBA00029447"/>
    </source>
</evidence>
<evidence type="ECO:0000256" key="11">
    <source>
        <dbReference type="SAM" id="Coils"/>
    </source>
</evidence>
<keyword evidence="4" id="KW-0997">Cell inner membrane</keyword>
<feature type="coiled-coil region" evidence="11">
    <location>
        <begin position="410"/>
        <end position="483"/>
    </location>
</feature>
<reference evidence="16" key="1">
    <citation type="submission" date="2020-02" db="EMBL/GenBank/DDBJ databases">
        <title>Genomic and physiological characterization of two novel Nitrospinaceae genera.</title>
        <authorList>
            <person name="Mueller A.J."/>
            <person name="Jung M.-Y."/>
            <person name="Strachan C.R."/>
            <person name="Herbold C.W."/>
            <person name="Kirkegaard R.H."/>
            <person name="Daims H."/>
        </authorList>
    </citation>
    <scope>NUCLEOTIDE SEQUENCE [LARGE SCALE GENOMIC DNA]</scope>
</reference>
<keyword evidence="11" id="KW-0175">Coiled coil</keyword>
<keyword evidence="2" id="KW-1003">Cell membrane</keyword>
<evidence type="ECO:0000259" key="13">
    <source>
        <dbReference type="PROSITE" id="PS50192"/>
    </source>
</evidence>
<dbReference type="SMART" id="SM00304">
    <property type="entry name" value="HAMP"/>
    <property type="match status" value="2"/>
</dbReference>
<evidence type="ECO:0000256" key="3">
    <source>
        <dbReference type="ARBA" id="ARBA00022500"/>
    </source>
</evidence>
<dbReference type="PANTHER" id="PTHR32089:SF112">
    <property type="entry name" value="LYSOZYME-LIKE PROTEIN-RELATED"/>
    <property type="match status" value="1"/>
</dbReference>
<dbReference type="GO" id="GO:0007165">
    <property type="term" value="P:signal transduction"/>
    <property type="evidence" value="ECO:0007669"/>
    <property type="project" value="UniProtKB-KW"/>
</dbReference>
<feature type="domain" description="T-SNARE coiled-coil homology" evidence="13">
    <location>
        <begin position="687"/>
        <end position="749"/>
    </location>
</feature>
<dbReference type="PANTHER" id="PTHR32089">
    <property type="entry name" value="METHYL-ACCEPTING CHEMOTAXIS PROTEIN MCPB"/>
    <property type="match status" value="1"/>
</dbReference>
<dbReference type="Pfam" id="PF02743">
    <property type="entry name" value="dCache_1"/>
    <property type="match status" value="1"/>
</dbReference>
<dbReference type="Proteomes" id="UP000594464">
    <property type="component" value="Chromosome"/>
</dbReference>
<evidence type="ECO:0000256" key="1">
    <source>
        <dbReference type="ARBA" id="ARBA00004429"/>
    </source>
</evidence>
<dbReference type="PROSITE" id="PS50192">
    <property type="entry name" value="T_SNARE"/>
    <property type="match status" value="1"/>
</dbReference>